<dbReference type="RefSeq" id="WP_254159726.1">
    <property type="nucleotide sequence ID" value="NZ_CP100355.1"/>
</dbReference>
<dbReference type="EMBL" id="CP100355">
    <property type="protein sequence ID" value="UTF54985.1"/>
    <property type="molecule type" value="Genomic_DNA"/>
</dbReference>
<evidence type="ECO:0000313" key="2">
    <source>
        <dbReference type="Proteomes" id="UP001056855"/>
    </source>
</evidence>
<reference evidence="1" key="1">
    <citation type="submission" date="2022-06" db="EMBL/GenBank/DDBJ databases">
        <title>Diverse halophilic archaea isolated from saline environments.</title>
        <authorList>
            <person name="Cui H.-L."/>
        </authorList>
    </citation>
    <scope>NUCLEOTIDE SEQUENCE</scope>
    <source>
        <strain evidence="1">WLHS1</strain>
    </source>
</reference>
<keyword evidence="2" id="KW-1185">Reference proteome</keyword>
<dbReference type="AlphaFoldDB" id="A0A9E7SW02"/>
<dbReference type="GO" id="GO:0005975">
    <property type="term" value="P:carbohydrate metabolic process"/>
    <property type="evidence" value="ECO:0007669"/>
    <property type="project" value="InterPro"/>
</dbReference>
<protein>
    <recommendedName>
        <fullName evidence="3">Polysaccharide deacetylase</fullName>
    </recommendedName>
</protein>
<organism evidence="1 2">
    <name type="scientific">Natronosalvus rutilus</name>
    <dbReference type="NCBI Taxonomy" id="2953753"/>
    <lineage>
        <taxon>Archaea</taxon>
        <taxon>Methanobacteriati</taxon>
        <taxon>Methanobacteriota</taxon>
        <taxon>Stenosarchaea group</taxon>
        <taxon>Halobacteria</taxon>
        <taxon>Halobacteriales</taxon>
        <taxon>Natrialbaceae</taxon>
        <taxon>Natronosalvus</taxon>
    </lineage>
</organism>
<dbReference type="InterPro" id="IPR011330">
    <property type="entry name" value="Glyco_hydro/deAcase_b/a-brl"/>
</dbReference>
<dbReference type="GeneID" id="73289772"/>
<sequence>MELAFSVDLEPNKDGSIDGIRDAMRWFDEVIPRGTVYTTSQIATELPEVVESLSEDHEIGVHVHPQEFGHEADDLAALSRDRQRELISQTRKTVAGAAGVAPETLTAFRAGRHKASQTTLDILTDIGFKIDASINVRYRNYMPDTMTVRTEPFIYNGDLVELPTTYAQPSKPSRVWARTFPNGNITATAHTLRTDRRGCSGLRALQWLFKKNDNVVSMYMHPYDAIDYHSDLENNGQEFRDRIKLLFDWSDHRFVVATDILTKLTKR</sequence>
<dbReference type="KEGG" id="sawl:NGM29_06960"/>
<name>A0A9E7SW02_9EURY</name>
<dbReference type="SUPFAM" id="SSF88713">
    <property type="entry name" value="Glycoside hydrolase/deacetylase"/>
    <property type="match status" value="1"/>
</dbReference>
<dbReference type="Proteomes" id="UP001056855">
    <property type="component" value="Chromosome"/>
</dbReference>
<gene>
    <name evidence="1" type="ORF">NGM29_06960</name>
</gene>
<dbReference type="Gene3D" id="3.20.20.370">
    <property type="entry name" value="Glycoside hydrolase/deacetylase"/>
    <property type="match status" value="1"/>
</dbReference>
<evidence type="ECO:0000313" key="1">
    <source>
        <dbReference type="EMBL" id="UTF54985.1"/>
    </source>
</evidence>
<accession>A0A9E7SW02</accession>
<proteinExistence type="predicted"/>
<evidence type="ECO:0008006" key="3">
    <source>
        <dbReference type="Google" id="ProtNLM"/>
    </source>
</evidence>